<accession>A8ZWW1</accession>
<dbReference type="Gene3D" id="3.10.450.530">
    <property type="entry name" value="Ribonuclease toxin, BrnT, of type II toxin-antitoxin system"/>
    <property type="match status" value="1"/>
</dbReference>
<dbReference type="eggNOG" id="COG2929">
    <property type="taxonomic scope" value="Bacteria"/>
</dbReference>
<keyword evidence="2" id="KW-1185">Reference proteome</keyword>
<dbReference type="EMBL" id="CP000859">
    <property type="protein sequence ID" value="ABW68442.1"/>
    <property type="molecule type" value="Genomic_DNA"/>
</dbReference>
<gene>
    <name evidence="1" type="ordered locus">Dole_2639</name>
</gene>
<dbReference type="KEGG" id="dol:Dole_2639"/>
<evidence type="ECO:0008006" key="3">
    <source>
        <dbReference type="Google" id="ProtNLM"/>
    </source>
</evidence>
<dbReference type="HOGENOM" id="CLU_149290_1_1_7"/>
<dbReference type="RefSeq" id="WP_012176053.1">
    <property type="nucleotide sequence ID" value="NC_009943.1"/>
</dbReference>
<dbReference type="STRING" id="96561.Dole_2639"/>
<dbReference type="InterPro" id="IPR007460">
    <property type="entry name" value="BrnT_toxin"/>
</dbReference>
<name>A8ZWW1_DESOH</name>
<proteinExistence type="predicted"/>
<evidence type="ECO:0000313" key="1">
    <source>
        <dbReference type="EMBL" id="ABW68442.1"/>
    </source>
</evidence>
<dbReference type="AlphaFoldDB" id="A8ZWW1"/>
<dbReference type="Proteomes" id="UP000008561">
    <property type="component" value="Chromosome"/>
</dbReference>
<dbReference type="OrthoDB" id="9802417at2"/>
<reference evidence="1 2" key="1">
    <citation type="submission" date="2007-10" db="EMBL/GenBank/DDBJ databases">
        <title>Complete sequence of Desulfococcus oleovorans Hxd3.</title>
        <authorList>
            <consortium name="US DOE Joint Genome Institute"/>
            <person name="Copeland A."/>
            <person name="Lucas S."/>
            <person name="Lapidus A."/>
            <person name="Barry K."/>
            <person name="Glavina del Rio T."/>
            <person name="Dalin E."/>
            <person name="Tice H."/>
            <person name="Pitluck S."/>
            <person name="Kiss H."/>
            <person name="Brettin T."/>
            <person name="Bruce D."/>
            <person name="Detter J.C."/>
            <person name="Han C."/>
            <person name="Schmutz J."/>
            <person name="Larimer F."/>
            <person name="Land M."/>
            <person name="Hauser L."/>
            <person name="Kyrpides N."/>
            <person name="Kim E."/>
            <person name="Wawrik B."/>
            <person name="Richardson P."/>
        </authorList>
    </citation>
    <scope>NUCLEOTIDE SEQUENCE [LARGE SCALE GENOMIC DNA]</scope>
    <source>
        <strain evidence="2">DSM 6200 / JCM 39069 / Hxd3</strain>
    </source>
</reference>
<organism evidence="1 2">
    <name type="scientific">Desulfosudis oleivorans (strain DSM 6200 / JCM 39069 / Hxd3)</name>
    <name type="common">Desulfococcus oleovorans</name>
    <dbReference type="NCBI Taxonomy" id="96561"/>
    <lineage>
        <taxon>Bacteria</taxon>
        <taxon>Pseudomonadati</taxon>
        <taxon>Thermodesulfobacteriota</taxon>
        <taxon>Desulfobacteria</taxon>
        <taxon>Desulfobacterales</taxon>
        <taxon>Desulfosudaceae</taxon>
        <taxon>Desulfosudis</taxon>
    </lineage>
</organism>
<evidence type="ECO:0000313" key="2">
    <source>
        <dbReference type="Proteomes" id="UP000008561"/>
    </source>
</evidence>
<protein>
    <recommendedName>
        <fullName evidence="3">BrnT family toxin</fullName>
    </recommendedName>
</protein>
<sequence>MKKRSDFDWDVNKDKLNQEKHGVSFALAQLAFLDPDRVILEDLEHGVEEKRYYCLGKVSGGIMTVRFTYRKSKIRIFGAGYWRKGKKIYERENQIHG</sequence>
<dbReference type="Pfam" id="PF04365">
    <property type="entry name" value="BrnT_toxin"/>
    <property type="match status" value="1"/>
</dbReference>
<dbReference type="InterPro" id="IPR038573">
    <property type="entry name" value="BrnT_sf"/>
</dbReference>